<keyword evidence="2" id="KW-1185">Reference proteome</keyword>
<dbReference type="Proteomes" id="UP001177260">
    <property type="component" value="Unassembled WGS sequence"/>
</dbReference>
<comment type="caution">
    <text evidence="1">The sequence shown here is derived from an EMBL/GenBank/DDBJ whole genome shotgun (WGS) entry which is preliminary data.</text>
</comment>
<name>A0ACC3BGP6_9EURO</name>
<organism evidence="1 2">
    <name type="scientific">Aspergillus melleus</name>
    <dbReference type="NCBI Taxonomy" id="138277"/>
    <lineage>
        <taxon>Eukaryota</taxon>
        <taxon>Fungi</taxon>
        <taxon>Dikarya</taxon>
        <taxon>Ascomycota</taxon>
        <taxon>Pezizomycotina</taxon>
        <taxon>Eurotiomycetes</taxon>
        <taxon>Eurotiomycetidae</taxon>
        <taxon>Eurotiales</taxon>
        <taxon>Aspergillaceae</taxon>
        <taxon>Aspergillus</taxon>
        <taxon>Aspergillus subgen. Circumdati</taxon>
    </lineage>
</organism>
<accession>A0ACC3BGP6</accession>
<gene>
    <name evidence="1" type="ORF">N8T08_000013</name>
</gene>
<dbReference type="EMBL" id="JAOPJF010000001">
    <property type="protein sequence ID" value="KAK1150116.1"/>
    <property type="molecule type" value="Genomic_DNA"/>
</dbReference>
<proteinExistence type="predicted"/>
<evidence type="ECO:0000313" key="2">
    <source>
        <dbReference type="Proteomes" id="UP001177260"/>
    </source>
</evidence>
<protein>
    <submittedName>
        <fullName evidence="1">Uncharacterized protein</fullName>
    </submittedName>
</protein>
<reference evidence="1 2" key="1">
    <citation type="journal article" date="2023" name="ACS Omega">
        <title>Identification of the Neoaspergillic Acid Biosynthesis Gene Cluster by Establishing an In Vitro CRISPR-Ribonucleoprotein Genetic System in Aspergillus melleus.</title>
        <authorList>
            <person name="Yuan B."/>
            <person name="Grau M.F."/>
            <person name="Murata R.M."/>
            <person name="Torok T."/>
            <person name="Venkateswaran K."/>
            <person name="Stajich J.E."/>
            <person name="Wang C.C.C."/>
        </authorList>
    </citation>
    <scope>NUCLEOTIDE SEQUENCE [LARGE SCALE GENOMIC DNA]</scope>
    <source>
        <strain evidence="1 2">IMV 1140</strain>
    </source>
</reference>
<sequence length="528" mass="59072">MIPPSPIVVHSKINDRLDEHLIDDVFDQVIVAIDTRDSGTVGCSYYSAREEKLYLLGDMQSSGSDSYLPYQIDIRPSQEFGHASAMSKLVSLNFSSKHEERIRFLVPHAGLVDPDQMDTESLDFTLQEGRLLHMGGSIEMQNTVTIGCAGAILTHLQRRKAMMSSGNGSVEIFRIASVEMIGLKGTIMLKQYFLRPSTEMNVISERHKFIGVYLRPDNFNALNKIVKSLKHVKNLRYVLINLRKGISTGSVKVTGFKTTVWATLLAALRAIEAAQLYRVDIDSSEEQGRTVVKPGLDRELDKMKDTYDGLSSLLKQVAIEIATTIPESLEIDVNVIYFPQLGFIIAIPLTERGEAAYVGPVDDWELVFVTENRAYFKDFRMRELDLTLGDIYGLICEKEIEIVYELAQKVLQYEKVLIDASDVCGQVDSFRLGRSNKSFGTVCAAMNGISQPIVDRANKLISLANRGENLVAACAVLSAEETSILEKADKLARKFLSLDLSDKDDVKDQDNSNDAEWMLDRLFEEIDN</sequence>
<evidence type="ECO:0000313" key="1">
    <source>
        <dbReference type="EMBL" id="KAK1150116.1"/>
    </source>
</evidence>